<feature type="compositionally biased region" description="Acidic residues" evidence="1">
    <location>
        <begin position="170"/>
        <end position="188"/>
    </location>
</feature>
<evidence type="ECO:0000256" key="1">
    <source>
        <dbReference type="SAM" id="MobiDB-lite"/>
    </source>
</evidence>
<proteinExistence type="predicted"/>
<dbReference type="Proteomes" id="UP000242814">
    <property type="component" value="Unassembled WGS sequence"/>
</dbReference>
<feature type="compositionally biased region" description="Polar residues" evidence="1">
    <location>
        <begin position="379"/>
        <end position="430"/>
    </location>
</feature>
<feature type="compositionally biased region" description="Basic and acidic residues" evidence="1">
    <location>
        <begin position="196"/>
        <end position="208"/>
    </location>
</feature>
<dbReference type="VEuPathDB" id="FungiDB:PABG_12564"/>
<comment type="caution">
    <text evidence="2">The sequence shown here is derived from an EMBL/GenBank/DDBJ whole genome shotgun (WGS) entry which is preliminary data.</text>
</comment>
<dbReference type="AlphaFoldDB" id="A0A1D2J990"/>
<organism evidence="2 3">
    <name type="scientific">Paracoccidioides brasiliensis</name>
    <dbReference type="NCBI Taxonomy" id="121759"/>
    <lineage>
        <taxon>Eukaryota</taxon>
        <taxon>Fungi</taxon>
        <taxon>Dikarya</taxon>
        <taxon>Ascomycota</taxon>
        <taxon>Pezizomycotina</taxon>
        <taxon>Eurotiomycetes</taxon>
        <taxon>Eurotiomycetidae</taxon>
        <taxon>Onygenales</taxon>
        <taxon>Ajellomycetaceae</taxon>
        <taxon>Paracoccidioides</taxon>
    </lineage>
</organism>
<evidence type="ECO:0000313" key="2">
    <source>
        <dbReference type="EMBL" id="ODH20768.1"/>
    </source>
</evidence>
<accession>A0A1D2J990</accession>
<feature type="compositionally biased region" description="Low complexity" evidence="1">
    <location>
        <begin position="129"/>
        <end position="151"/>
    </location>
</feature>
<dbReference type="EMBL" id="LZYO01000274">
    <property type="protein sequence ID" value="ODH20768.1"/>
    <property type="molecule type" value="Genomic_DNA"/>
</dbReference>
<protein>
    <submittedName>
        <fullName evidence="2">Uncharacterized protein</fullName>
    </submittedName>
</protein>
<feature type="region of interest" description="Disordered" evidence="1">
    <location>
        <begin position="112"/>
        <end position="208"/>
    </location>
</feature>
<name>A0A1D2J990_PARBR</name>
<gene>
    <name evidence="2" type="ORF">ACO22_05797</name>
</gene>
<reference evidence="2 3" key="1">
    <citation type="submission" date="2016-06" db="EMBL/GenBank/DDBJ databases">
        <authorList>
            <person name="Kjaerup R.B."/>
            <person name="Dalgaard T.S."/>
            <person name="Juul-Madsen H.R."/>
        </authorList>
    </citation>
    <scope>NUCLEOTIDE SEQUENCE [LARGE SCALE GENOMIC DNA]</scope>
    <source>
        <strain evidence="2 3">Pb300</strain>
    </source>
</reference>
<sequence>MASSARTPRSPRRRMESGAIIKNTPRPSNPRSTRPKKRSIVRWSAKHMQNTVTTTLPPKKDTLNNKLLLSIQSACNSLAIKLPWQEIAGLMGGSISDSAIVQHLTKLRARMEESGASVPPPLKRGVGFSRTGRGTSDGTASATATASCSSRLKGGRGTTPSSTKVKVEVGENEEWSDDSSDDEREDDDRVGASSFKRNDIDEYNRSDHDNGQYVSAGASFLHFPVDTGLASYYSSRKAKSHTTLSASASVSACSGTSPRLRSKIVKVGMRGATGQGIGGNRGGLGGGATKNTTVDVLGQKFSGHNISSASSQTVYSPDFSADLQVDAGGNLQPVIGESTVTTGHLPHQYQDGWTESARGAQHSPAVDGLRQGGQGRYGNHNTNPGAGYQQHTSHFNMASNTGIPHHGTNTNPFLPSGGYQETGNRFQNSDMPPPPAPQHNSPISPRDPHLYVDGMGMGALENIAGGLWHNNAHPHACRPSPKNPTCHTDPFVRRGTSSASIITSTTTADTGTEADTITPAILDQLPSMQELDSFGGSLADALLDDMDDMFAPLREAWVDGSW</sequence>
<dbReference type="VEuPathDB" id="FungiDB:PADG_08370"/>
<feature type="compositionally biased region" description="Low complexity" evidence="1">
    <location>
        <begin position="23"/>
        <end position="32"/>
    </location>
</feature>
<evidence type="ECO:0000313" key="3">
    <source>
        <dbReference type="Proteomes" id="UP000242814"/>
    </source>
</evidence>
<feature type="region of interest" description="Disordered" evidence="1">
    <location>
        <begin position="1"/>
        <end position="39"/>
    </location>
</feature>
<feature type="region of interest" description="Disordered" evidence="1">
    <location>
        <begin position="358"/>
        <end position="452"/>
    </location>
</feature>